<keyword evidence="2" id="KW-1185">Reference proteome</keyword>
<evidence type="ECO:0000313" key="1">
    <source>
        <dbReference type="EMBL" id="KAI3353569.1"/>
    </source>
</evidence>
<comment type="caution">
    <text evidence="1">The sequence shown here is derived from an EMBL/GenBank/DDBJ whole genome shotgun (WGS) entry which is preliminary data.</text>
</comment>
<sequence length="349" mass="38272">MMSYLKQAPYGMNGLALSGAAMDLLHPSVGYPGNPRKQRRERTTFTRTQLDILESLFAKTRYPDIFMREEVALKINLPESRVQVWFKNRRAKCRQQQQSSSSAKVKPMKKKSSPTRESTGSESSGQFTPPAVSSSSSTSSSSSSSSSSVSSGLGGPSLISTSTSVTAPVSSIWSPAPISRPSRRRPRCPTRLRPHQRLLHAALRVVLRLRGDALLPGVLQPARRRRTVRVTRPRRRALTSRRRRGVRLVPGAHALPPPPAPPAPAQPHDRQLHVGTPPPPHRPDVRAPPPPPPTTPPPGVQRARPHLQLHRLSGLQRADGGFGLETQLQRLRLFGLQRPGLVAFPSAVT</sequence>
<dbReference type="Proteomes" id="UP000831701">
    <property type="component" value="Chromosome 23"/>
</dbReference>
<organism evidence="1 2">
    <name type="scientific">Scortum barcoo</name>
    <name type="common">barcoo grunter</name>
    <dbReference type="NCBI Taxonomy" id="214431"/>
    <lineage>
        <taxon>Eukaryota</taxon>
        <taxon>Metazoa</taxon>
        <taxon>Chordata</taxon>
        <taxon>Craniata</taxon>
        <taxon>Vertebrata</taxon>
        <taxon>Euteleostomi</taxon>
        <taxon>Actinopterygii</taxon>
        <taxon>Neopterygii</taxon>
        <taxon>Teleostei</taxon>
        <taxon>Neoteleostei</taxon>
        <taxon>Acanthomorphata</taxon>
        <taxon>Eupercaria</taxon>
        <taxon>Centrarchiformes</taxon>
        <taxon>Terapontoidei</taxon>
        <taxon>Terapontidae</taxon>
        <taxon>Scortum</taxon>
    </lineage>
</organism>
<name>A0ACB8VDE1_9TELE</name>
<evidence type="ECO:0000313" key="2">
    <source>
        <dbReference type="Proteomes" id="UP000831701"/>
    </source>
</evidence>
<gene>
    <name evidence="1" type="ORF">L3Q82_020089</name>
</gene>
<protein>
    <submittedName>
        <fullName evidence="1">Uncharacterized protein</fullName>
    </submittedName>
</protein>
<proteinExistence type="predicted"/>
<reference evidence="1" key="1">
    <citation type="submission" date="2022-04" db="EMBL/GenBank/DDBJ databases">
        <title>Jade perch genome.</title>
        <authorList>
            <person name="Chao B."/>
        </authorList>
    </citation>
    <scope>NUCLEOTIDE SEQUENCE</scope>
    <source>
        <strain evidence="1">CB-2022</strain>
    </source>
</reference>
<accession>A0ACB8VDE1</accession>
<dbReference type="EMBL" id="CM041553">
    <property type="protein sequence ID" value="KAI3353569.1"/>
    <property type="molecule type" value="Genomic_DNA"/>
</dbReference>